<evidence type="ECO:0000313" key="7">
    <source>
        <dbReference type="Proteomes" id="UP001233999"/>
    </source>
</evidence>
<proteinExistence type="inferred from homology"/>
<keyword evidence="7" id="KW-1185">Reference proteome</keyword>
<comment type="similarity">
    <text evidence="1">Belongs to the liprin family. Liprin-beta subfamily.</text>
</comment>
<evidence type="ECO:0000256" key="4">
    <source>
        <dbReference type="SAM" id="MobiDB-lite"/>
    </source>
</evidence>
<dbReference type="Pfam" id="PF07647">
    <property type="entry name" value="SAM_2"/>
    <property type="match status" value="1"/>
</dbReference>
<dbReference type="GO" id="GO:0048786">
    <property type="term" value="C:presynaptic active zone"/>
    <property type="evidence" value="ECO:0007669"/>
    <property type="project" value="TreeGrafter"/>
</dbReference>
<dbReference type="EMBL" id="JASPKZ010006849">
    <property type="protein sequence ID" value="KAJ9586705.1"/>
    <property type="molecule type" value="Genomic_DNA"/>
</dbReference>
<feature type="domain" description="SAM" evidence="5">
    <location>
        <begin position="227"/>
        <end position="285"/>
    </location>
</feature>
<evidence type="ECO:0000313" key="6">
    <source>
        <dbReference type="EMBL" id="KAJ9586705.1"/>
    </source>
</evidence>
<feature type="region of interest" description="Disordered" evidence="4">
    <location>
        <begin position="428"/>
        <end position="448"/>
    </location>
</feature>
<dbReference type="PANTHER" id="PTHR12587">
    <property type="entry name" value="LAR INTERACTING PROTEIN LIP -RELATED PROTEIN"/>
    <property type="match status" value="1"/>
</dbReference>
<reference evidence="6" key="1">
    <citation type="journal article" date="2023" name="IScience">
        <title>Live-bearing cockroach genome reveals convergent evolutionary mechanisms linked to viviparity in insects and beyond.</title>
        <authorList>
            <person name="Fouks B."/>
            <person name="Harrison M.C."/>
            <person name="Mikhailova A.A."/>
            <person name="Marchal E."/>
            <person name="English S."/>
            <person name="Carruthers M."/>
            <person name="Jennings E.C."/>
            <person name="Chiamaka E.L."/>
            <person name="Frigard R.A."/>
            <person name="Pippel M."/>
            <person name="Attardo G.M."/>
            <person name="Benoit J.B."/>
            <person name="Bornberg-Bauer E."/>
            <person name="Tobe S.S."/>
        </authorList>
    </citation>
    <scope>NUCLEOTIDE SEQUENCE</scope>
    <source>
        <strain evidence="6">Stay&amp;Tobe</strain>
    </source>
</reference>
<evidence type="ECO:0000256" key="2">
    <source>
        <dbReference type="ARBA" id="ARBA00022737"/>
    </source>
</evidence>
<dbReference type="InterPro" id="IPR037617">
    <property type="entry name" value="LIPB1/2_SAM_1"/>
</dbReference>
<dbReference type="SMART" id="SM00454">
    <property type="entry name" value="SAM"/>
    <property type="match status" value="3"/>
</dbReference>
<dbReference type="PANTHER" id="PTHR12587:SF14">
    <property type="entry name" value="AT31531P"/>
    <property type="match status" value="1"/>
</dbReference>
<gene>
    <name evidence="6" type="ORF">L9F63_019688</name>
</gene>
<feature type="domain" description="SAM" evidence="5">
    <location>
        <begin position="144"/>
        <end position="208"/>
    </location>
</feature>
<reference evidence="6" key="2">
    <citation type="submission" date="2023-05" db="EMBL/GenBank/DDBJ databases">
        <authorList>
            <person name="Fouks B."/>
        </authorList>
    </citation>
    <scope>NUCLEOTIDE SEQUENCE</scope>
    <source>
        <strain evidence="6">Stay&amp;Tobe</strain>
        <tissue evidence="6">Testes</tissue>
    </source>
</reference>
<organism evidence="6 7">
    <name type="scientific">Diploptera punctata</name>
    <name type="common">Pacific beetle cockroach</name>
    <dbReference type="NCBI Taxonomy" id="6984"/>
    <lineage>
        <taxon>Eukaryota</taxon>
        <taxon>Metazoa</taxon>
        <taxon>Ecdysozoa</taxon>
        <taxon>Arthropoda</taxon>
        <taxon>Hexapoda</taxon>
        <taxon>Insecta</taxon>
        <taxon>Pterygota</taxon>
        <taxon>Neoptera</taxon>
        <taxon>Polyneoptera</taxon>
        <taxon>Dictyoptera</taxon>
        <taxon>Blattodea</taxon>
        <taxon>Blaberoidea</taxon>
        <taxon>Blaberidae</taxon>
        <taxon>Diplopterinae</taxon>
        <taxon>Diploptera</taxon>
    </lineage>
</organism>
<dbReference type="InterPro" id="IPR029515">
    <property type="entry name" value="Liprin"/>
</dbReference>
<name>A0AAD8EDP0_DIPPU</name>
<dbReference type="InterPro" id="IPR001660">
    <property type="entry name" value="SAM"/>
</dbReference>
<comment type="caution">
    <text evidence="6">The sequence shown here is derived from an EMBL/GenBank/DDBJ whole genome shotgun (WGS) entry which is preliminary data.</text>
</comment>
<dbReference type="PROSITE" id="PS50105">
    <property type="entry name" value="SAM_DOMAIN"/>
    <property type="match status" value="2"/>
</dbReference>
<dbReference type="AlphaFoldDB" id="A0AAD8EDP0"/>
<dbReference type="InterPro" id="IPR037618">
    <property type="entry name" value="LIPB1/2_SAM_2nd"/>
</dbReference>
<feature type="region of interest" description="Disordered" evidence="4">
    <location>
        <begin position="102"/>
        <end position="140"/>
    </location>
</feature>
<dbReference type="Pfam" id="PF00536">
    <property type="entry name" value="SAM_1"/>
    <property type="match status" value="2"/>
</dbReference>
<dbReference type="Proteomes" id="UP001233999">
    <property type="component" value="Unassembled WGS sequence"/>
</dbReference>
<dbReference type="CDD" id="cd09563">
    <property type="entry name" value="SAM_liprin-beta1_2_repeat1"/>
    <property type="match status" value="1"/>
</dbReference>
<keyword evidence="2" id="KW-0677">Repeat</keyword>
<feature type="non-terminal residue" evidence="6">
    <location>
        <position position="483"/>
    </location>
</feature>
<keyword evidence="3" id="KW-0175">Coiled coil</keyword>
<dbReference type="Gene3D" id="1.10.150.50">
    <property type="entry name" value="Transcription Factor, Ets-1"/>
    <property type="match status" value="3"/>
</dbReference>
<protein>
    <recommendedName>
        <fullName evidence="5">SAM domain-containing protein</fullName>
    </recommendedName>
</protein>
<dbReference type="CDD" id="cd09566">
    <property type="entry name" value="SAM_liprin-beta1_2_repeat2"/>
    <property type="match status" value="1"/>
</dbReference>
<evidence type="ECO:0000259" key="5">
    <source>
        <dbReference type="PROSITE" id="PS50105"/>
    </source>
</evidence>
<dbReference type="InterPro" id="IPR013761">
    <property type="entry name" value="SAM/pointed_sf"/>
</dbReference>
<sequence>DLYEERNLKLYETKIWLWHEYPPYDIRSAINDRLNVNAETERVVIEDTSASPSADIVAEEEIDDSTGSIGLSPQLSPSFQVSKNKGIKKIFGKMKRSGSGNLDDLSGEGEFRRGGVRATAGPRLGWTNQPLIKQPKPDQPFAEWDSDAISRWLQELGLDCYAGDAKRWVKSGSQLLQASNHELEKELGIKNPLHRKKLHLALLSQQDTVTTLDPHLSPAGELDTAWVLRWLDDAGLPQHKETFLAARVDGRVLHRLTMDDLAILHVTSHLHVTSLRRGIQVLRDHKFEANCLKRRSLPDDPAQPMAQEVALWTNHRVMEWLRIVDLAEYAPNLRGSGLMVHEPRFTAELLASLLSIPPSKTLLRRHLNTHFKELLGRDCIQEKREAEATLGYVPLSATTKVKITKKSQFTLKRKKSKSDLDFGDLVCPLDPNKSGETQPPGDGMTRMESLPPRVVAACHEADGKSPVDQMKTECKIPERTSNV</sequence>
<evidence type="ECO:0000256" key="1">
    <source>
        <dbReference type="ARBA" id="ARBA00007547"/>
    </source>
</evidence>
<dbReference type="GO" id="GO:0007528">
    <property type="term" value="P:neuromuscular junction development"/>
    <property type="evidence" value="ECO:0007669"/>
    <property type="project" value="TreeGrafter"/>
</dbReference>
<accession>A0AAD8EDP0</accession>
<dbReference type="SUPFAM" id="SSF47769">
    <property type="entry name" value="SAM/Pointed domain"/>
    <property type="match status" value="2"/>
</dbReference>
<evidence type="ECO:0000256" key="3">
    <source>
        <dbReference type="ARBA" id="ARBA00023054"/>
    </source>
</evidence>